<sequence length="233" mass="27828">MIGNSCDSPTPRQTRAIKPTKRSLSGVFPLRNQAGIAYESLLERDFLFRTAFSVEVDTIIPQPVKIDFTGRDGRIFQYTPDFLVYYHLGNRHYDDYPKPMLVEVKPEKEWRQNWRSWLPKWKAAWRYAHDQGWVFHIHDENRIRDNVFSNIEFLERYKRFNFPVENTDWVLETVRQMGTVPFHYLLARHFSGIYKAEGISLIWHMVATRQLDCDIRQPLNSFLELWVLSLTEN</sequence>
<gene>
    <name evidence="3" type="ORF">CFBP6411_00146</name>
</gene>
<evidence type="ECO:0000259" key="2">
    <source>
        <dbReference type="Pfam" id="PF08722"/>
    </source>
</evidence>
<dbReference type="EMBL" id="LT963408">
    <property type="protein sequence ID" value="SOS31516.1"/>
    <property type="molecule type" value="Genomic_DNA"/>
</dbReference>
<dbReference type="Pfam" id="PF08722">
    <property type="entry name" value="Tn7_TnsA-like_N"/>
    <property type="match status" value="1"/>
</dbReference>
<name>A0A2K4W6M4_9PSED</name>
<accession>A0A2K4W6M4</accession>
<reference evidence="3 4" key="1">
    <citation type="submission" date="2017-11" db="EMBL/GenBank/DDBJ databases">
        <authorList>
            <person name="Han C.G."/>
        </authorList>
    </citation>
    <scope>NUCLEOTIDE SEQUENCE [LARGE SCALE GENOMIC DNA]</scope>
    <source>
        <strain evidence="3">CFBP6411</strain>
    </source>
</reference>
<feature type="domain" description="TnsA endonuclease C-terminal" evidence="1">
    <location>
        <begin position="143"/>
        <end position="215"/>
    </location>
</feature>
<dbReference type="InterPro" id="IPR014832">
    <property type="entry name" value="TnsA_C"/>
</dbReference>
<evidence type="ECO:0000259" key="1">
    <source>
        <dbReference type="Pfam" id="PF08721"/>
    </source>
</evidence>
<organism evidence="3 4">
    <name type="scientific">Pseudomonas syringae group genomosp. 3</name>
    <dbReference type="NCBI Taxonomy" id="251701"/>
    <lineage>
        <taxon>Bacteria</taxon>
        <taxon>Pseudomonadati</taxon>
        <taxon>Pseudomonadota</taxon>
        <taxon>Gammaproteobacteria</taxon>
        <taxon>Pseudomonadales</taxon>
        <taxon>Pseudomonadaceae</taxon>
        <taxon>Pseudomonas</taxon>
    </lineage>
</organism>
<dbReference type="Pfam" id="PF08721">
    <property type="entry name" value="Tn7_Tnp_TnsA_C"/>
    <property type="match status" value="1"/>
</dbReference>
<dbReference type="Proteomes" id="UP000238093">
    <property type="component" value="Chromosome I"/>
</dbReference>
<proteinExistence type="predicted"/>
<dbReference type="InterPro" id="IPR014833">
    <property type="entry name" value="TnsA_N"/>
</dbReference>
<feature type="domain" description="TnsA endonuclease N-terminal" evidence="2">
    <location>
        <begin position="56"/>
        <end position="140"/>
    </location>
</feature>
<protein>
    <submittedName>
        <fullName evidence="3">Uncharacterized protein</fullName>
    </submittedName>
</protein>
<evidence type="ECO:0000313" key="3">
    <source>
        <dbReference type="EMBL" id="SOS31516.1"/>
    </source>
</evidence>
<evidence type="ECO:0000313" key="4">
    <source>
        <dbReference type="Proteomes" id="UP000238093"/>
    </source>
</evidence>
<dbReference type="AlphaFoldDB" id="A0A2K4W6M4"/>